<comment type="caution">
    <text evidence="9">The sequence shown here is derived from an EMBL/GenBank/DDBJ whole genome shotgun (WGS) entry which is preliminary data.</text>
</comment>
<feature type="region of interest" description="Disordered" evidence="5">
    <location>
        <begin position="726"/>
        <end position="753"/>
    </location>
</feature>
<evidence type="ECO:0000256" key="5">
    <source>
        <dbReference type="SAM" id="MobiDB-lite"/>
    </source>
</evidence>
<dbReference type="PANTHER" id="PTHR23167">
    <property type="entry name" value="CALPONIN HOMOLOGY DOMAIN-CONTAINING PROTEIN DDB_G0272472-RELATED"/>
    <property type="match status" value="1"/>
</dbReference>
<dbReference type="FunFam" id="1.10.418.10:FF:000023">
    <property type="entry name" value="EH domain-binding protein 1 isoform X1"/>
    <property type="match status" value="1"/>
</dbReference>
<organism evidence="9 10">
    <name type="scientific">Ignelater luminosus</name>
    <name type="common">Cucubano</name>
    <name type="synonym">Pyrophorus luminosus</name>
    <dbReference type="NCBI Taxonomy" id="2038154"/>
    <lineage>
        <taxon>Eukaryota</taxon>
        <taxon>Metazoa</taxon>
        <taxon>Ecdysozoa</taxon>
        <taxon>Arthropoda</taxon>
        <taxon>Hexapoda</taxon>
        <taxon>Insecta</taxon>
        <taxon>Pterygota</taxon>
        <taxon>Neoptera</taxon>
        <taxon>Endopterygota</taxon>
        <taxon>Coleoptera</taxon>
        <taxon>Polyphaga</taxon>
        <taxon>Elateriformia</taxon>
        <taxon>Elateroidea</taxon>
        <taxon>Elateridae</taxon>
        <taxon>Agrypninae</taxon>
        <taxon>Pyrophorini</taxon>
        <taxon>Ignelater</taxon>
    </lineage>
</organism>
<dbReference type="SMART" id="SM00033">
    <property type="entry name" value="CH"/>
    <property type="match status" value="1"/>
</dbReference>
<keyword evidence="3" id="KW-0967">Endosome</keyword>
<dbReference type="Pfam" id="PF10358">
    <property type="entry name" value="NT-C2"/>
    <property type="match status" value="1"/>
</dbReference>
<dbReference type="OrthoDB" id="5972258at2759"/>
<dbReference type="Pfam" id="PF12130">
    <property type="entry name" value="bMERB_dom"/>
    <property type="match status" value="1"/>
</dbReference>
<dbReference type="CDD" id="cd21198">
    <property type="entry name" value="CH_EHBP"/>
    <property type="match status" value="1"/>
</dbReference>
<dbReference type="SUPFAM" id="SSF47576">
    <property type="entry name" value="Calponin-homology domain, CH-domain"/>
    <property type="match status" value="1"/>
</dbReference>
<dbReference type="PROSITE" id="PS51840">
    <property type="entry name" value="C2_NT"/>
    <property type="match status" value="1"/>
</dbReference>
<dbReference type="Proteomes" id="UP000801492">
    <property type="component" value="Unassembled WGS sequence"/>
</dbReference>
<feature type="compositionally biased region" description="Basic and acidic residues" evidence="5">
    <location>
        <begin position="496"/>
        <end position="516"/>
    </location>
</feature>
<feature type="compositionally biased region" description="Polar residues" evidence="5">
    <location>
        <begin position="778"/>
        <end position="801"/>
    </location>
</feature>
<feature type="domain" description="Calponin-homology (CH)" evidence="6">
    <location>
        <begin position="336"/>
        <end position="441"/>
    </location>
</feature>
<evidence type="ECO:0000259" key="6">
    <source>
        <dbReference type="PROSITE" id="PS50021"/>
    </source>
</evidence>
<evidence type="ECO:0000256" key="3">
    <source>
        <dbReference type="ARBA" id="ARBA00022753"/>
    </source>
</evidence>
<dbReference type="EMBL" id="VTPC01008646">
    <property type="protein sequence ID" value="KAF2892614.1"/>
    <property type="molecule type" value="Genomic_DNA"/>
</dbReference>
<dbReference type="GO" id="GO:0005768">
    <property type="term" value="C:endosome"/>
    <property type="evidence" value="ECO:0007669"/>
    <property type="project" value="UniProtKB-SubCell"/>
</dbReference>
<evidence type="ECO:0000259" key="8">
    <source>
        <dbReference type="PROSITE" id="PS51848"/>
    </source>
</evidence>
<evidence type="ECO:0000259" key="7">
    <source>
        <dbReference type="PROSITE" id="PS51840"/>
    </source>
</evidence>
<dbReference type="InterPro" id="IPR022735">
    <property type="entry name" value="bMERB_dom"/>
</dbReference>
<evidence type="ECO:0000256" key="1">
    <source>
        <dbReference type="ARBA" id="ARBA00004177"/>
    </source>
</evidence>
<evidence type="ECO:0000256" key="2">
    <source>
        <dbReference type="ARBA" id="ARBA00022553"/>
    </source>
</evidence>
<sequence>MGSVWKRLQRVNKLAVKFQFTVSYHQLSFEFSPKWEPHKLSIVWSRRSRRVISTPMQWEPTLQNAYKGLVVWPLPENHQVSVTLFKDPRTNELEDKDWSFIIEDVAPTGKRRQLAVAHINMRKYASVESTQHQLQLTFKPTSKKITMAKLECTLSCVFLREGKATDEDMQSMASLMSVNNNSDIAPLEDFEDEDFSLSDNSMKNSINEVTQQMHQMTNSLSGSDFASTPISINSIQSLTRDDKTPTAETFSPVSEKPKMPYHIPLPKQSDFNQTETDPYSDLCSEQLEKLDSLEEECENDNVSPPRPKNVNIKLQPLDLKINEPKEPVKPQQQKLTTPGQDLLEWCKEMTKNYPGVKVTNLTTSWRNGMAFCALIHHFKPELIDFNSLSPHEVRANCKKAFDAGDTLGIPRVIEPSDMDMLAVPDKLAVMTYLYQLRAHFTGHELEVQQIGKTADESSYMIGRFNTDNDTDVTMQLFGQEIISLRKARQQQAVNKISDKDAKKETPERDKEVKIANKENQTNQNQNSTDQKNLPEKLRLPLSITNNAIDPAENFKEPKEKSPTSVKDVKDIILASSKNILGKVLSPSKDKLGQNVNKKTEVKKLVLMTRRELCDPFGSDDEDENMQVPANDSNKVVNNTEVNGVVEDSKGCGDTNKELTKEGSTESKGPTELPMPPSQLLTRHTEQIERARQLLEQVKRDGPTSPTKTLSDEERQAQLRERARRLIAEARKGSTPTTEIIRASSPETLKSMMDTEDRLKMSEENIRLERQSSIESEKNGNIPTAKSPTRSLGENSGKSSPSNKERSPEKLAEEVNLAGMTIDVQSWIDQELEDLEREQSAIDKQAATLEKQLRTVMESPHSNSDEEDALMSQWFTLVNKKNALLRRQMQLNILEKESDLERRYTMLNHELRMSLSIEDWRKTDEQRAREACLLEELVQIVNKRDELVHHLDSQEKAIEDDDLIEHDLSQMELQRKEKCVIQ</sequence>
<feature type="region of interest" description="Disordered" evidence="5">
    <location>
        <begin position="695"/>
        <end position="714"/>
    </location>
</feature>
<feature type="domain" description="BMERB" evidence="8">
    <location>
        <begin position="803"/>
        <end position="966"/>
    </location>
</feature>
<dbReference type="InterPro" id="IPR019448">
    <property type="entry name" value="NT-C2"/>
</dbReference>
<evidence type="ECO:0000313" key="10">
    <source>
        <dbReference type="Proteomes" id="UP000801492"/>
    </source>
</evidence>
<reference evidence="9" key="1">
    <citation type="submission" date="2019-08" db="EMBL/GenBank/DDBJ databases">
        <title>The genome of the North American firefly Photinus pyralis.</title>
        <authorList>
            <consortium name="Photinus pyralis genome working group"/>
            <person name="Fallon T.R."/>
            <person name="Sander Lower S.E."/>
            <person name="Weng J.-K."/>
        </authorList>
    </citation>
    <scope>NUCLEOTIDE SEQUENCE</scope>
    <source>
        <strain evidence="9">TRF0915ILg1</strain>
        <tissue evidence="9">Whole body</tissue>
    </source>
</reference>
<proteinExistence type="predicted"/>
<feature type="region of interest" description="Disordered" evidence="5">
    <location>
        <begin position="492"/>
        <end position="535"/>
    </location>
</feature>
<feature type="domain" description="C2 NT-type" evidence="7">
    <location>
        <begin position="8"/>
        <end position="158"/>
    </location>
</feature>
<name>A0A8K0CS60_IGNLU</name>
<gene>
    <name evidence="9" type="ORF">ILUMI_13558</name>
</gene>
<dbReference type="InterPro" id="IPR036872">
    <property type="entry name" value="CH_dom_sf"/>
</dbReference>
<accession>A0A8K0CS60</accession>
<feature type="compositionally biased region" description="Basic and acidic residues" evidence="5">
    <location>
        <begin position="768"/>
        <end position="777"/>
    </location>
</feature>
<dbReference type="PROSITE" id="PS50021">
    <property type="entry name" value="CH"/>
    <property type="match status" value="1"/>
</dbReference>
<dbReference type="InterPro" id="IPR050540">
    <property type="entry name" value="F-actin_Monoox_Mical"/>
</dbReference>
<dbReference type="PANTHER" id="PTHR23167:SF46">
    <property type="entry name" value="EPS15 HOMOLOGY DOMAIN CONTAINING PROTEIN-BINDING PROTEIN 1, ISOFORM F"/>
    <property type="match status" value="1"/>
</dbReference>
<feature type="compositionally biased region" description="Basic and acidic residues" evidence="5">
    <location>
        <begin position="646"/>
        <end position="664"/>
    </location>
</feature>
<evidence type="ECO:0000313" key="9">
    <source>
        <dbReference type="EMBL" id="KAF2892614.1"/>
    </source>
</evidence>
<evidence type="ECO:0000256" key="4">
    <source>
        <dbReference type="ARBA" id="ARBA00023054"/>
    </source>
</evidence>
<evidence type="ECO:0008006" key="11">
    <source>
        <dbReference type="Google" id="ProtNLM"/>
    </source>
</evidence>
<dbReference type="Gene3D" id="1.10.418.10">
    <property type="entry name" value="Calponin-like domain"/>
    <property type="match status" value="1"/>
</dbReference>
<dbReference type="Pfam" id="PF00307">
    <property type="entry name" value="CH"/>
    <property type="match status" value="1"/>
</dbReference>
<feature type="region of interest" description="Disordered" evidence="5">
    <location>
        <begin position="240"/>
        <end position="261"/>
    </location>
</feature>
<dbReference type="PROSITE" id="PS51848">
    <property type="entry name" value="BMERB"/>
    <property type="match status" value="1"/>
</dbReference>
<dbReference type="InterPro" id="IPR001715">
    <property type="entry name" value="CH_dom"/>
</dbReference>
<keyword evidence="4" id="KW-0175">Coiled coil</keyword>
<feature type="region of interest" description="Disordered" evidence="5">
    <location>
        <begin position="644"/>
        <end position="677"/>
    </location>
</feature>
<protein>
    <recommendedName>
        <fullName evidence="11">EH domain-binding protein 1</fullName>
    </recommendedName>
</protein>
<keyword evidence="10" id="KW-1185">Reference proteome</keyword>
<comment type="subcellular location">
    <subcellularLocation>
        <location evidence="1">Endosome</location>
    </subcellularLocation>
</comment>
<keyword evidence="2" id="KW-0597">Phosphoprotein</keyword>
<feature type="compositionally biased region" description="Low complexity" evidence="5">
    <location>
        <begin position="517"/>
        <end position="531"/>
    </location>
</feature>
<feature type="region of interest" description="Disordered" evidence="5">
    <location>
        <begin position="768"/>
        <end position="809"/>
    </location>
</feature>
<dbReference type="AlphaFoldDB" id="A0A8K0CS60"/>
<dbReference type="SMART" id="SM01203">
    <property type="entry name" value="DUF3585"/>
    <property type="match status" value="1"/>
</dbReference>